<proteinExistence type="predicted"/>
<evidence type="ECO:0000313" key="5">
    <source>
        <dbReference type="WBParaSite" id="jg16445"/>
    </source>
</evidence>
<name>A0A915D815_9BILA</name>
<reference evidence="5" key="1">
    <citation type="submission" date="2022-11" db="UniProtKB">
        <authorList>
            <consortium name="WormBaseParasite"/>
        </authorList>
    </citation>
    <scope>IDENTIFICATION</scope>
</reference>
<dbReference type="PANTHER" id="PTHR22907:SF14">
    <property type="entry name" value="ZP DOMAIN-CONTAINING PROTEIN"/>
    <property type="match status" value="1"/>
</dbReference>
<dbReference type="InterPro" id="IPR051962">
    <property type="entry name" value="Cuticlin"/>
</dbReference>
<dbReference type="Proteomes" id="UP000887574">
    <property type="component" value="Unplaced"/>
</dbReference>
<dbReference type="InterPro" id="IPR057475">
    <property type="entry name" value="CUT_C"/>
</dbReference>
<dbReference type="Gene3D" id="2.60.40.4100">
    <property type="entry name" value="Zona pellucida, ZP-C domain"/>
    <property type="match status" value="1"/>
</dbReference>
<dbReference type="AlphaFoldDB" id="A0A915D815"/>
<dbReference type="WBParaSite" id="jg16445">
    <property type="protein sequence ID" value="jg16445"/>
    <property type="gene ID" value="jg16445"/>
</dbReference>
<evidence type="ECO:0000313" key="4">
    <source>
        <dbReference type="Proteomes" id="UP000887574"/>
    </source>
</evidence>
<evidence type="ECO:0000256" key="2">
    <source>
        <dbReference type="SAM" id="MobiDB-lite"/>
    </source>
</evidence>
<feature type="region of interest" description="Disordered" evidence="2">
    <location>
        <begin position="110"/>
        <end position="136"/>
    </location>
</feature>
<dbReference type="Pfam" id="PF25301">
    <property type="entry name" value="CUT_C"/>
    <property type="match status" value="1"/>
</dbReference>
<accession>A0A915D815</accession>
<dbReference type="SMART" id="SM00241">
    <property type="entry name" value="ZP"/>
    <property type="match status" value="1"/>
</dbReference>
<keyword evidence="1" id="KW-0732">Signal</keyword>
<evidence type="ECO:0000259" key="3">
    <source>
        <dbReference type="PROSITE" id="PS51034"/>
    </source>
</evidence>
<dbReference type="PROSITE" id="PS51034">
    <property type="entry name" value="ZP_2"/>
    <property type="match status" value="1"/>
</dbReference>
<feature type="compositionally biased region" description="Polar residues" evidence="2">
    <location>
        <begin position="110"/>
        <end position="120"/>
    </location>
</feature>
<protein>
    <submittedName>
        <fullName evidence="5">ZP domain-containing protein</fullName>
    </submittedName>
</protein>
<dbReference type="PANTHER" id="PTHR22907">
    <property type="entry name" value="GH04558P"/>
    <property type="match status" value="1"/>
</dbReference>
<dbReference type="InterPro" id="IPR042235">
    <property type="entry name" value="ZP-C_dom"/>
</dbReference>
<evidence type="ECO:0000256" key="1">
    <source>
        <dbReference type="ARBA" id="ARBA00022729"/>
    </source>
</evidence>
<organism evidence="4 5">
    <name type="scientific">Ditylenchus dipsaci</name>
    <dbReference type="NCBI Taxonomy" id="166011"/>
    <lineage>
        <taxon>Eukaryota</taxon>
        <taxon>Metazoa</taxon>
        <taxon>Ecdysozoa</taxon>
        <taxon>Nematoda</taxon>
        <taxon>Chromadorea</taxon>
        <taxon>Rhabditida</taxon>
        <taxon>Tylenchina</taxon>
        <taxon>Tylenchomorpha</taxon>
        <taxon>Sphaerularioidea</taxon>
        <taxon>Anguinidae</taxon>
        <taxon>Anguininae</taxon>
        <taxon>Ditylenchus</taxon>
    </lineage>
</organism>
<keyword evidence="4" id="KW-1185">Reference proteome</keyword>
<feature type="domain" description="ZP" evidence="3">
    <location>
        <begin position="238"/>
        <end position="514"/>
    </location>
</feature>
<sequence length="683" mass="77159">MESFWQKYNFHITDNEVQDGDRGSFYQVLMGKICDECPEFKGTLAFTNTQGKEVIIDCDSALRQALAESHNYLKLHTILNISSDSATNFVEHRPPSSLLAASDMLNKKFQSSPKRSNSVPPRSPYSDMSLSRDGSKAYDQEANRVIAHVENSARYYSSRSPSTAPHNSYSPGAGFHPAMAYPMFLPSSQRYVGPNKLCACHFFVNLFRQKRTQNKSNEAVTVQAETTDSSRQTTAKIFCSKESIGIEISNATASQLNVPLVRKPLRIFASRRLNESACVQNILADADEVIKFELPLQTSKCGVVSRSNLTGEREYYVRLVISYDNTQITEDDQFLDLHCRYSSVNYGYANTSIQISSFSKTTLNGNGNISKSENPERVGLAIGNSSSMFTSPFCNYSLHINSYNGPLADNAQLGDKVYHKWKCDEKFRVYECFVHDGANRRHLLIDEHGCSVDPSIMPDLVYDSKLDFVYAPSWVFKFTNSTKMFFNCLLYMCPKSDSNCNGTRPICKRSRSFRRNKRSELQWRRKLFTIGANGPVTFETPAELHSWEKLHSGETLINSFAIEKTAKQQEENYANQHILTTSKPSTSETYSESSTFNDILPQMTKRSSSVAFYESLVPMDGETCAEKLLGETRQLSALKKTVIILFVYSKKIGFFTPLPLMEDCAHLLAVVWSFKLNEKKGFE</sequence>
<dbReference type="InterPro" id="IPR001507">
    <property type="entry name" value="ZP_dom"/>
</dbReference>